<evidence type="ECO:0000256" key="2">
    <source>
        <dbReference type="ARBA" id="ARBA00022452"/>
    </source>
</evidence>
<dbReference type="KEGG" id="rlc:K227x_28300"/>
<proteinExistence type="predicted"/>
<dbReference type="InterPro" id="IPR051906">
    <property type="entry name" value="TolC-like"/>
</dbReference>
<keyword evidence="8" id="KW-1185">Reference proteome</keyword>
<dbReference type="Gene3D" id="1.20.1600.10">
    <property type="entry name" value="Outer membrane efflux proteins (OEP)"/>
    <property type="match status" value="1"/>
</dbReference>
<dbReference type="RefSeq" id="WP_218933980.1">
    <property type="nucleotide sequence ID" value="NZ_CP036525.1"/>
</dbReference>
<evidence type="ECO:0000256" key="3">
    <source>
        <dbReference type="ARBA" id="ARBA00022692"/>
    </source>
</evidence>
<dbReference type="PANTHER" id="PTHR30026:SF23">
    <property type="entry name" value="TO APRF-PUTATIVE OUTER MEMBRANE EFFLUX PROTEIN OR SECRETED ALKALINE PHOSPHATASE-RELATED"/>
    <property type="match status" value="1"/>
</dbReference>
<evidence type="ECO:0000313" key="8">
    <source>
        <dbReference type="Proteomes" id="UP000318538"/>
    </source>
</evidence>
<dbReference type="SUPFAM" id="SSF56954">
    <property type="entry name" value="Outer membrane efflux proteins (OEP)"/>
    <property type="match status" value="1"/>
</dbReference>
<accession>A0A517NBC5</accession>
<dbReference type="EMBL" id="CP036525">
    <property type="protein sequence ID" value="QDT04439.1"/>
    <property type="molecule type" value="Genomic_DNA"/>
</dbReference>
<comment type="subcellular location">
    <subcellularLocation>
        <location evidence="1">Cell outer membrane</location>
    </subcellularLocation>
</comment>
<evidence type="ECO:0000256" key="6">
    <source>
        <dbReference type="SAM" id="MobiDB-lite"/>
    </source>
</evidence>
<keyword evidence="4" id="KW-0472">Membrane</keyword>
<gene>
    <name evidence="7" type="ORF">K227x_28300</name>
</gene>
<dbReference type="GO" id="GO:1990281">
    <property type="term" value="C:efflux pump complex"/>
    <property type="evidence" value="ECO:0007669"/>
    <property type="project" value="TreeGrafter"/>
</dbReference>
<dbReference type="AlphaFoldDB" id="A0A517NBC5"/>
<reference evidence="7 8" key="1">
    <citation type="submission" date="2019-02" db="EMBL/GenBank/DDBJ databases">
        <title>Deep-cultivation of Planctomycetes and their phenomic and genomic characterization uncovers novel biology.</title>
        <authorList>
            <person name="Wiegand S."/>
            <person name="Jogler M."/>
            <person name="Boedeker C."/>
            <person name="Pinto D."/>
            <person name="Vollmers J."/>
            <person name="Rivas-Marin E."/>
            <person name="Kohn T."/>
            <person name="Peeters S.H."/>
            <person name="Heuer A."/>
            <person name="Rast P."/>
            <person name="Oberbeckmann S."/>
            <person name="Bunk B."/>
            <person name="Jeske O."/>
            <person name="Meyerdierks A."/>
            <person name="Storesund J.E."/>
            <person name="Kallscheuer N."/>
            <person name="Luecker S."/>
            <person name="Lage O.M."/>
            <person name="Pohl T."/>
            <person name="Merkel B.J."/>
            <person name="Hornburger P."/>
            <person name="Mueller R.-W."/>
            <person name="Bruemmer F."/>
            <person name="Labrenz M."/>
            <person name="Spormann A.M."/>
            <person name="Op den Camp H."/>
            <person name="Overmann J."/>
            <person name="Amann R."/>
            <person name="Jetten M.S.M."/>
            <person name="Mascher T."/>
            <person name="Medema M.H."/>
            <person name="Devos D.P."/>
            <person name="Kaster A.-K."/>
            <person name="Ovreas L."/>
            <person name="Rohde M."/>
            <person name="Galperin M.Y."/>
            <person name="Jogler C."/>
        </authorList>
    </citation>
    <scope>NUCLEOTIDE SEQUENCE [LARGE SCALE GENOMIC DNA]</scope>
    <source>
        <strain evidence="7 8">K22_7</strain>
    </source>
</reference>
<dbReference type="GO" id="GO:0015562">
    <property type="term" value="F:efflux transmembrane transporter activity"/>
    <property type="evidence" value="ECO:0007669"/>
    <property type="project" value="InterPro"/>
</dbReference>
<feature type="compositionally biased region" description="Polar residues" evidence="6">
    <location>
        <begin position="166"/>
        <end position="181"/>
    </location>
</feature>
<name>A0A517NBC5_9BACT</name>
<keyword evidence="3" id="KW-0812">Transmembrane</keyword>
<sequence>MTNLLKLWDASVGAKHVPGTLPGAVLSAEAEPAAHDPVVGATKVHSSPLNAPQIDAPASSNITEATDAQTVEPFPADLVATPETDSLPPLSSLDQAAQLKTQWWTPLVSDPLRDPNTALAIDLDQLFVLTVMYSGRVLAVEQTKWINQARTAQAVSEFDPTVFGSSRYDSTSDPAESTLTTGGPARLEDDIVAGDAGVRGQNSRGVKYNVGQSLGHKNSNSNFFIPNNQGYTRLFANMTHPLLRGRKIDVNRSLVLTAQFQTKGAQASYHESIQQQLIQVSDAYWQLYTERATFLQRSRHLQRATEIANLLHARADHDSSRTQVLRTRAAVADRTADISQSDARIRNLESNLRSLVNAPELTSNRDSEFLPVQPAVVLPVHFDAQIEVAAALGQRPELQRLNSEMDVARTRLRLANDQKKATLNFVSEAYLAGRQGDSDVLGALTDQFTVGRPGYGAGLVYERPMGNRNANASARQAYFQISQLQHLTTETTEKIYTEVESAVRDVAASSKAIDLRRIAREAAAAEADYLLDRWRSLGNDPNLGQIQLNDLLQAQDRLLQEEQNLLQALVQYNRAVLEVQRATGALVSFASLK</sequence>
<evidence type="ECO:0000256" key="5">
    <source>
        <dbReference type="ARBA" id="ARBA00023237"/>
    </source>
</evidence>
<evidence type="ECO:0000256" key="1">
    <source>
        <dbReference type="ARBA" id="ARBA00004442"/>
    </source>
</evidence>
<dbReference type="PANTHER" id="PTHR30026">
    <property type="entry name" value="OUTER MEMBRANE PROTEIN TOLC"/>
    <property type="match status" value="1"/>
</dbReference>
<dbReference type="Proteomes" id="UP000318538">
    <property type="component" value="Chromosome"/>
</dbReference>
<keyword evidence="5" id="KW-0998">Cell outer membrane</keyword>
<evidence type="ECO:0000256" key="4">
    <source>
        <dbReference type="ARBA" id="ARBA00023136"/>
    </source>
</evidence>
<dbReference type="GO" id="GO:0015288">
    <property type="term" value="F:porin activity"/>
    <property type="evidence" value="ECO:0007669"/>
    <property type="project" value="TreeGrafter"/>
</dbReference>
<evidence type="ECO:0000313" key="7">
    <source>
        <dbReference type="EMBL" id="QDT04439.1"/>
    </source>
</evidence>
<dbReference type="GO" id="GO:0009279">
    <property type="term" value="C:cell outer membrane"/>
    <property type="evidence" value="ECO:0007669"/>
    <property type="project" value="UniProtKB-SubCell"/>
</dbReference>
<keyword evidence="2" id="KW-1134">Transmembrane beta strand</keyword>
<organism evidence="7 8">
    <name type="scientific">Rubripirellula lacrimiformis</name>
    <dbReference type="NCBI Taxonomy" id="1930273"/>
    <lineage>
        <taxon>Bacteria</taxon>
        <taxon>Pseudomonadati</taxon>
        <taxon>Planctomycetota</taxon>
        <taxon>Planctomycetia</taxon>
        <taxon>Pirellulales</taxon>
        <taxon>Pirellulaceae</taxon>
        <taxon>Rubripirellula</taxon>
    </lineage>
</organism>
<feature type="region of interest" description="Disordered" evidence="6">
    <location>
        <begin position="166"/>
        <end position="186"/>
    </location>
</feature>
<protein>
    <submittedName>
        <fullName evidence="7">Outer membrane efflux protein</fullName>
    </submittedName>
</protein>